<dbReference type="InterPro" id="IPR016102">
    <property type="entry name" value="Succinyl-CoA_synth-like"/>
</dbReference>
<dbReference type="GO" id="GO:0005524">
    <property type="term" value="F:ATP binding"/>
    <property type="evidence" value="ECO:0007669"/>
    <property type="project" value="UniProtKB-KW"/>
</dbReference>
<evidence type="ECO:0000256" key="2">
    <source>
        <dbReference type="ARBA" id="ARBA00022741"/>
    </source>
</evidence>
<dbReference type="SUPFAM" id="SSF56059">
    <property type="entry name" value="Glutathione synthetase ATP-binding domain-like"/>
    <property type="match status" value="1"/>
</dbReference>
<dbReference type="STRING" id="82633.GCA_000974605_05528"/>
<dbReference type="PANTHER" id="PTHR43334:SF1">
    <property type="entry name" value="3-HYDROXYPROPIONATE--COA LIGASE [ADP-FORMING]"/>
    <property type="match status" value="1"/>
</dbReference>
<dbReference type="InterPro" id="IPR013815">
    <property type="entry name" value="ATP_grasp_subdomain_1"/>
</dbReference>
<dbReference type="Gene3D" id="3.30.470.20">
    <property type="entry name" value="ATP-grasp fold, B domain"/>
    <property type="match status" value="1"/>
</dbReference>
<reference evidence="5 6" key="1">
    <citation type="submission" date="2017-12" db="EMBL/GenBank/DDBJ databases">
        <title>Genome sequence of the active heterotrophic nitrifier-denitrifier, Cupriavidus pauculus UM1.</title>
        <authorList>
            <person name="Putonti C."/>
            <person name="Castignetti D."/>
        </authorList>
    </citation>
    <scope>NUCLEOTIDE SEQUENCE [LARGE SCALE GENOMIC DNA]</scope>
    <source>
        <strain evidence="5 6">UM1</strain>
    </source>
</reference>
<dbReference type="Pfam" id="PF13607">
    <property type="entry name" value="Succ_CoA_lig"/>
    <property type="match status" value="1"/>
</dbReference>
<dbReference type="Gene3D" id="3.40.50.720">
    <property type="entry name" value="NAD(P)-binding Rossmann-like Domain"/>
    <property type="match status" value="1"/>
</dbReference>
<dbReference type="Pfam" id="PF13549">
    <property type="entry name" value="ATP-grasp_5"/>
    <property type="match status" value="1"/>
</dbReference>
<proteinExistence type="predicted"/>
<dbReference type="Pfam" id="PF13380">
    <property type="entry name" value="CoA_binding_2"/>
    <property type="match status" value="1"/>
</dbReference>
<evidence type="ECO:0000313" key="5">
    <source>
        <dbReference type="EMBL" id="PLP98321.1"/>
    </source>
</evidence>
<name>A0A2N5C7X1_9BURK</name>
<accession>A0A2N5C7X1</accession>
<organism evidence="5 6">
    <name type="scientific">Cupriavidus pauculus</name>
    <dbReference type="NCBI Taxonomy" id="82633"/>
    <lineage>
        <taxon>Bacteria</taxon>
        <taxon>Pseudomonadati</taxon>
        <taxon>Pseudomonadota</taxon>
        <taxon>Betaproteobacteria</taxon>
        <taxon>Burkholderiales</taxon>
        <taxon>Burkholderiaceae</taxon>
        <taxon>Cupriavidus</taxon>
    </lineage>
</organism>
<dbReference type="RefSeq" id="WP_101683711.1">
    <property type="nucleotide sequence ID" value="NZ_PJRP01000012.1"/>
</dbReference>
<dbReference type="OrthoDB" id="9807426at2"/>
<keyword evidence="2" id="KW-0547">Nucleotide-binding</keyword>
<comment type="caution">
    <text evidence="5">The sequence shown here is derived from an EMBL/GenBank/DDBJ whole genome shotgun (WGS) entry which is preliminary data.</text>
</comment>
<dbReference type="SMART" id="SM00881">
    <property type="entry name" value="CoA_binding"/>
    <property type="match status" value="1"/>
</dbReference>
<evidence type="ECO:0000256" key="1">
    <source>
        <dbReference type="ARBA" id="ARBA00022598"/>
    </source>
</evidence>
<dbReference type="SUPFAM" id="SSF51735">
    <property type="entry name" value="NAD(P)-binding Rossmann-fold domains"/>
    <property type="match status" value="1"/>
</dbReference>
<gene>
    <name evidence="5" type="ORF">CYJ10_22745</name>
</gene>
<dbReference type="Gene3D" id="3.30.1490.20">
    <property type="entry name" value="ATP-grasp fold, A domain"/>
    <property type="match status" value="1"/>
</dbReference>
<dbReference type="InterPro" id="IPR036291">
    <property type="entry name" value="NAD(P)-bd_dom_sf"/>
</dbReference>
<protein>
    <submittedName>
        <fullName evidence="5">CoA-binding protein</fullName>
    </submittedName>
</protein>
<dbReference type="Gene3D" id="3.40.50.261">
    <property type="entry name" value="Succinyl-CoA synthetase domains"/>
    <property type="match status" value="2"/>
</dbReference>
<sequence>MTRVDKEIAAAVGATGKALARALFTPGAVALVGASADEKKNTARPLRFMRKHGYKGRILPVNAGRTEVMGLPAYPSVEALPEAIDHAFVMVPGAHVAEALAQSAARGARVVTVFSDGFAELGEAGMAAQQALADQARQLGVRLLGPNSIGVVDVHSGAILSVNAVLEMDELRPGAVSVVSQSGSMLGALLSRGAARGMGFAKLVSVGNEADVGVGELVDLLVDDDATQVILLFLETIRDAAVLGPALRRARAAGKPVLVYKLGRSAQGEALAQSHTGALAGNDAAVDAFLRKHGAMRVEMLETLFEAAPLASRHARSVPALDRAPRVAVVTTTGGGAATVVDRLGLAGVDAVPPPDAFVAHMAARGVKIRQTPIIDLTLAATSAQYRDLVEQMLQSDWCDAVLCVAGSSAQFHPQLAIKPIVEASAIGGKPLLAFLAPEATQSLQVLQSAGVPAFRTPESCADALSCLFRAARGAQAADADDADAGVPPLAWPEGLPTHGDLSELEAGAVFAALGVPIAPAALVSPPSLGHAVPYPVVAKICSRDILHKTEIGGVQVGVRDNAELAAVAERLMANARQEAPDARIDGILVQRMEDRLLELMLGYRHDPLVGPMVMLSAGGITAELHRDVSLRPAPVSPAEARQMIDEVRSTRLVRGFRGLPRGDVDALADAIVRFSRLAAVQGPTVAEAEINPLFVRASGVVGVDCVLRLADPQH</sequence>
<dbReference type="SUPFAM" id="SSF52210">
    <property type="entry name" value="Succinyl-CoA synthetase domains"/>
    <property type="match status" value="2"/>
</dbReference>
<dbReference type="EMBL" id="PJRP01000012">
    <property type="protein sequence ID" value="PLP98321.1"/>
    <property type="molecule type" value="Genomic_DNA"/>
</dbReference>
<dbReference type="InterPro" id="IPR051538">
    <property type="entry name" value="Acyl-CoA_Synth/Transferase"/>
</dbReference>
<evidence type="ECO:0000256" key="3">
    <source>
        <dbReference type="ARBA" id="ARBA00022840"/>
    </source>
</evidence>
<dbReference type="PANTHER" id="PTHR43334">
    <property type="entry name" value="ACETATE--COA LIGASE [ADP-FORMING]"/>
    <property type="match status" value="1"/>
</dbReference>
<keyword evidence="3" id="KW-0067">ATP-binding</keyword>
<keyword evidence="1" id="KW-0436">Ligase</keyword>
<dbReference type="Proteomes" id="UP000234341">
    <property type="component" value="Unassembled WGS sequence"/>
</dbReference>
<dbReference type="InterPro" id="IPR003781">
    <property type="entry name" value="CoA-bd"/>
</dbReference>
<evidence type="ECO:0000259" key="4">
    <source>
        <dbReference type="SMART" id="SM00881"/>
    </source>
</evidence>
<dbReference type="AlphaFoldDB" id="A0A2N5C7X1"/>
<feature type="domain" description="CoA-binding" evidence="4">
    <location>
        <begin position="23"/>
        <end position="118"/>
    </location>
</feature>
<evidence type="ECO:0000313" key="6">
    <source>
        <dbReference type="Proteomes" id="UP000234341"/>
    </source>
</evidence>
<dbReference type="GO" id="GO:0016874">
    <property type="term" value="F:ligase activity"/>
    <property type="evidence" value="ECO:0007669"/>
    <property type="project" value="UniProtKB-KW"/>
</dbReference>
<dbReference type="InterPro" id="IPR032875">
    <property type="entry name" value="Succ_CoA_lig_flav_dom"/>
</dbReference>